<comment type="similarity">
    <text evidence="4">Belongs to the major facilitator superfamily. Sugar transporter (TC 2.A.1.1) family. Glucose transporter subfamily.</text>
</comment>
<evidence type="ECO:0000259" key="16">
    <source>
        <dbReference type="PROSITE" id="PS50850"/>
    </source>
</evidence>
<organism evidence="17 18">
    <name type="scientific">Chelonoidis abingdonii</name>
    <name type="common">Abingdon island giant tortoise</name>
    <name type="synonym">Testudo abingdonii</name>
    <dbReference type="NCBI Taxonomy" id="106734"/>
    <lineage>
        <taxon>Eukaryota</taxon>
        <taxon>Metazoa</taxon>
        <taxon>Chordata</taxon>
        <taxon>Craniata</taxon>
        <taxon>Vertebrata</taxon>
        <taxon>Euteleostomi</taxon>
        <taxon>Archelosauria</taxon>
        <taxon>Testudinata</taxon>
        <taxon>Testudines</taxon>
        <taxon>Cryptodira</taxon>
        <taxon>Durocryptodira</taxon>
        <taxon>Testudinoidea</taxon>
        <taxon>Testudinidae</taxon>
        <taxon>Chelonoidis</taxon>
    </lineage>
</organism>
<dbReference type="Pfam" id="PF00083">
    <property type="entry name" value="Sugar_tr"/>
    <property type="match status" value="1"/>
</dbReference>
<dbReference type="GeneTree" id="ENSGT00940000156846"/>
<feature type="transmembrane region" description="Helical" evidence="15">
    <location>
        <begin position="134"/>
        <end position="156"/>
    </location>
</feature>
<dbReference type="InterPro" id="IPR045263">
    <property type="entry name" value="GLUT"/>
</dbReference>
<evidence type="ECO:0000256" key="13">
    <source>
        <dbReference type="ARBA" id="ARBA00031099"/>
    </source>
</evidence>
<dbReference type="PANTHER" id="PTHR23503">
    <property type="entry name" value="SOLUTE CARRIER FAMILY 2"/>
    <property type="match status" value="1"/>
</dbReference>
<dbReference type="Ensembl" id="ENSCABT00000026290.1">
    <property type="protein sequence ID" value="ENSCABP00000023996.1"/>
    <property type="gene ID" value="ENSCABG00000017673.1"/>
</dbReference>
<dbReference type="SUPFAM" id="SSF103473">
    <property type="entry name" value="MFS general substrate transporter"/>
    <property type="match status" value="1"/>
</dbReference>
<proteinExistence type="inferred from homology"/>
<evidence type="ECO:0000256" key="8">
    <source>
        <dbReference type="ARBA" id="ARBA00022597"/>
    </source>
</evidence>
<evidence type="ECO:0000256" key="6">
    <source>
        <dbReference type="ARBA" id="ARBA00022448"/>
    </source>
</evidence>
<evidence type="ECO:0000256" key="2">
    <source>
        <dbReference type="ARBA" id="ARBA00004135"/>
    </source>
</evidence>
<name>A0A8C0QJN4_CHEAB</name>
<dbReference type="GO" id="GO:1990539">
    <property type="term" value="P:fructose import across plasma membrane"/>
    <property type="evidence" value="ECO:0007669"/>
    <property type="project" value="UniProtKB-ARBA"/>
</dbReference>
<feature type="compositionally biased region" description="Polar residues" evidence="14">
    <location>
        <begin position="238"/>
        <end position="247"/>
    </location>
</feature>
<accession>A0A8C0QJN4</accession>
<evidence type="ECO:0000313" key="18">
    <source>
        <dbReference type="Proteomes" id="UP000694404"/>
    </source>
</evidence>
<reference evidence="17" key="2">
    <citation type="submission" date="2025-09" db="UniProtKB">
        <authorList>
            <consortium name="Ensembl"/>
        </authorList>
    </citation>
    <scope>IDENTIFICATION</scope>
</reference>
<feature type="region of interest" description="Disordered" evidence="14">
    <location>
        <begin position="226"/>
        <end position="264"/>
    </location>
</feature>
<dbReference type="PANTHER" id="PTHR23503:SF32">
    <property type="entry name" value="SOLUTE CARRIER FAMILY 2, FACILITATED GLUCOSE TRANSPORTER MEMBER 5"/>
    <property type="match status" value="1"/>
</dbReference>
<evidence type="ECO:0000256" key="11">
    <source>
        <dbReference type="ARBA" id="ARBA00023136"/>
    </source>
</evidence>
<dbReference type="FunFam" id="1.20.1250.20:FF:001511">
    <property type="entry name" value="Solute carrier family 2, facilitated glucose transporter member 5"/>
    <property type="match status" value="1"/>
</dbReference>
<evidence type="ECO:0000256" key="15">
    <source>
        <dbReference type="SAM" id="Phobius"/>
    </source>
</evidence>
<evidence type="ECO:0000256" key="10">
    <source>
        <dbReference type="ARBA" id="ARBA00022989"/>
    </source>
</evidence>
<dbReference type="GO" id="GO:0046323">
    <property type="term" value="P:D-glucose import"/>
    <property type="evidence" value="ECO:0007669"/>
    <property type="project" value="TreeGrafter"/>
</dbReference>
<evidence type="ECO:0000256" key="7">
    <source>
        <dbReference type="ARBA" id="ARBA00022475"/>
    </source>
</evidence>
<comment type="subcellular location">
    <subcellularLocation>
        <location evidence="2">Cell membrane</location>
        <location evidence="2">Sarcolemma</location>
    </subcellularLocation>
    <subcellularLocation>
        <location evidence="3">Cell membrane</location>
        <topology evidence="3">Multi-pass membrane protein</topology>
    </subcellularLocation>
</comment>
<dbReference type="InterPro" id="IPR020846">
    <property type="entry name" value="MFS_dom"/>
</dbReference>
<evidence type="ECO:0000313" key="17">
    <source>
        <dbReference type="Ensembl" id="ENSCABP00000023996.1"/>
    </source>
</evidence>
<evidence type="ECO:0000256" key="3">
    <source>
        <dbReference type="ARBA" id="ARBA00004651"/>
    </source>
</evidence>
<sequence length="264" mass="28308">TMQQPCSPQEGPENRLIKMTLLLAGVTLVSTFGSSFQYGYNVSVINSPAVIMQEFYNQTYLDRKGIPMESSFQTLLWSLTVSMYPLGGFFGSLMVGPLVNKCGRKGTLLINNVFSIVPAILMGTSKVAKTFEVIILSRIIVGICAGLSSNVVPMYLGEMSPKNLRGAVGVVPQLFITIGILIAQILGLTNILGNVEGKSGVLAPSSLLSPLEHKLLNSVCKKMGWSSQSSPKKPEPHNQAQDKSTFSRGELCSPSHCSSVGSYG</sequence>
<dbReference type="InterPro" id="IPR005828">
    <property type="entry name" value="MFS_sugar_transport-like"/>
</dbReference>
<gene>
    <name evidence="17" type="primary">SLC2A5</name>
</gene>
<keyword evidence="9 15" id="KW-0812">Transmembrane</keyword>
<dbReference type="PROSITE" id="PS50850">
    <property type="entry name" value="MFS"/>
    <property type="match status" value="1"/>
</dbReference>
<keyword evidence="8" id="KW-0762">Sugar transport</keyword>
<feature type="domain" description="Major facilitator superfamily (MFS) profile" evidence="16">
    <location>
        <begin position="27"/>
        <end position="264"/>
    </location>
</feature>
<dbReference type="InterPro" id="IPR003663">
    <property type="entry name" value="Sugar/inositol_transpt"/>
</dbReference>
<keyword evidence="6" id="KW-0813">Transport</keyword>
<comment type="catalytic activity">
    <reaction evidence="1">
        <text>D-fructose(out) = D-fructose(in)</text>
        <dbReference type="Rhea" id="RHEA:60372"/>
        <dbReference type="ChEBI" id="CHEBI:37721"/>
    </reaction>
</comment>
<keyword evidence="11 15" id="KW-0472">Membrane</keyword>
<feature type="transmembrane region" description="Helical" evidence="15">
    <location>
        <begin position="21"/>
        <end position="40"/>
    </location>
</feature>
<dbReference type="InterPro" id="IPR005829">
    <property type="entry name" value="Sugar_transporter_CS"/>
</dbReference>
<feature type="compositionally biased region" description="Polar residues" evidence="14">
    <location>
        <begin position="255"/>
        <end position="264"/>
    </location>
</feature>
<dbReference type="Gene3D" id="1.20.1250.20">
    <property type="entry name" value="MFS general substrate transporter like domains"/>
    <property type="match status" value="1"/>
</dbReference>
<evidence type="ECO:0000256" key="12">
    <source>
        <dbReference type="ARBA" id="ARBA00029961"/>
    </source>
</evidence>
<keyword evidence="18" id="KW-1185">Reference proteome</keyword>
<dbReference type="GO" id="GO:0055056">
    <property type="term" value="F:D-glucose transmembrane transporter activity"/>
    <property type="evidence" value="ECO:0007669"/>
    <property type="project" value="TreeGrafter"/>
</dbReference>
<dbReference type="Proteomes" id="UP000694404">
    <property type="component" value="Unplaced"/>
</dbReference>
<dbReference type="GO" id="GO:0070837">
    <property type="term" value="P:dehydroascorbic acid transport"/>
    <property type="evidence" value="ECO:0007669"/>
    <property type="project" value="TreeGrafter"/>
</dbReference>
<feature type="transmembrane region" description="Helical" evidence="15">
    <location>
        <begin position="168"/>
        <end position="188"/>
    </location>
</feature>
<evidence type="ECO:0000256" key="14">
    <source>
        <dbReference type="SAM" id="MobiDB-lite"/>
    </source>
</evidence>
<evidence type="ECO:0000256" key="9">
    <source>
        <dbReference type="ARBA" id="ARBA00022692"/>
    </source>
</evidence>
<dbReference type="InterPro" id="IPR036259">
    <property type="entry name" value="MFS_trans_sf"/>
</dbReference>
<evidence type="ECO:0000256" key="1">
    <source>
        <dbReference type="ARBA" id="ARBA00000590"/>
    </source>
</evidence>
<dbReference type="GO" id="GO:0042383">
    <property type="term" value="C:sarcolemma"/>
    <property type="evidence" value="ECO:0007669"/>
    <property type="project" value="UniProtKB-SubCell"/>
</dbReference>
<dbReference type="AlphaFoldDB" id="A0A8C0QJN4"/>
<keyword evidence="10 15" id="KW-1133">Transmembrane helix</keyword>
<reference evidence="17" key="1">
    <citation type="submission" date="2025-08" db="UniProtKB">
        <authorList>
            <consortium name="Ensembl"/>
        </authorList>
    </citation>
    <scope>IDENTIFICATION</scope>
</reference>
<dbReference type="GO" id="GO:0005353">
    <property type="term" value="F:fructose transmembrane transporter activity"/>
    <property type="evidence" value="ECO:0007669"/>
    <property type="project" value="UniProtKB-ARBA"/>
</dbReference>
<evidence type="ECO:0000256" key="4">
    <source>
        <dbReference type="ARBA" id="ARBA00007004"/>
    </source>
</evidence>
<protein>
    <recommendedName>
        <fullName evidence="5">Solute carrier family 2, facilitated glucose transporter member 5</fullName>
    </recommendedName>
    <alternativeName>
        <fullName evidence="13">Fructose transporter</fullName>
    </alternativeName>
    <alternativeName>
        <fullName evidence="12">Glucose transporter type 5, small intestine</fullName>
    </alternativeName>
</protein>
<evidence type="ECO:0000256" key="5">
    <source>
        <dbReference type="ARBA" id="ARBA00015973"/>
    </source>
</evidence>
<dbReference type="PROSITE" id="PS00217">
    <property type="entry name" value="SUGAR_TRANSPORT_2"/>
    <property type="match status" value="1"/>
</dbReference>
<keyword evidence="7" id="KW-1003">Cell membrane</keyword>
<feature type="transmembrane region" description="Helical" evidence="15">
    <location>
        <begin position="75"/>
        <end position="96"/>
    </location>
</feature>
<dbReference type="PRINTS" id="PR00171">
    <property type="entry name" value="SUGRTRNSPORT"/>
</dbReference>